<dbReference type="Pfam" id="PF01464">
    <property type="entry name" value="SLT"/>
    <property type="match status" value="1"/>
</dbReference>
<organism evidence="2">
    <name type="scientific">uncultured Caudovirales phage</name>
    <dbReference type="NCBI Taxonomy" id="2100421"/>
    <lineage>
        <taxon>Viruses</taxon>
        <taxon>Duplodnaviria</taxon>
        <taxon>Heunggongvirae</taxon>
        <taxon>Uroviricota</taxon>
        <taxon>Caudoviricetes</taxon>
        <taxon>Peduoviridae</taxon>
        <taxon>Maltschvirus</taxon>
        <taxon>Maltschvirus maltsch</taxon>
    </lineage>
</organism>
<proteinExistence type="predicted"/>
<gene>
    <name evidence="2" type="ORF">UFOVP122_5</name>
</gene>
<dbReference type="Gene3D" id="1.10.530.10">
    <property type="match status" value="1"/>
</dbReference>
<dbReference type="EMBL" id="LR796248">
    <property type="protein sequence ID" value="CAB4130544.1"/>
    <property type="molecule type" value="Genomic_DNA"/>
</dbReference>
<protein>
    <submittedName>
        <fullName evidence="2">LT_GEWL domain containing protein</fullName>
    </submittedName>
</protein>
<evidence type="ECO:0000259" key="1">
    <source>
        <dbReference type="Pfam" id="PF01464"/>
    </source>
</evidence>
<sequence length="166" mass="18382">MAAALLSSQALAIEEEDAGAFFRSQVILQTDRFVPFKKQEVVEKIAKKVSQELGEKWVQGALKIAKLESGFNCKATGPMTRHGRAKGLFQMIDSSAKSLGFDPKKMHDCDENIAAGVAHMKMCIQYGVVDARGMAACHVAGWGNWNVRLARRPERYKQHYIKLATA</sequence>
<reference evidence="2" key="1">
    <citation type="submission" date="2020-04" db="EMBL/GenBank/DDBJ databases">
        <authorList>
            <person name="Chiriac C."/>
            <person name="Salcher M."/>
            <person name="Ghai R."/>
            <person name="Kavagutti S V."/>
        </authorList>
    </citation>
    <scope>NUCLEOTIDE SEQUENCE</scope>
</reference>
<feature type="domain" description="Transglycosylase SLT" evidence="1">
    <location>
        <begin position="57"/>
        <end position="152"/>
    </location>
</feature>
<evidence type="ECO:0000313" key="2">
    <source>
        <dbReference type="EMBL" id="CAB4130544.1"/>
    </source>
</evidence>
<dbReference type="CDD" id="cd00254">
    <property type="entry name" value="LT-like"/>
    <property type="match status" value="1"/>
</dbReference>
<name>A0A6J5L7S7_9CAUD</name>
<dbReference type="InterPro" id="IPR008258">
    <property type="entry name" value="Transglycosylase_SLT_dom_1"/>
</dbReference>
<dbReference type="SUPFAM" id="SSF53955">
    <property type="entry name" value="Lysozyme-like"/>
    <property type="match status" value="1"/>
</dbReference>
<dbReference type="InterPro" id="IPR023346">
    <property type="entry name" value="Lysozyme-like_dom_sf"/>
</dbReference>
<accession>A0A6J5L7S7</accession>